<evidence type="ECO:0000313" key="1">
    <source>
        <dbReference type="EMBL" id="SIN61630.1"/>
    </source>
</evidence>
<dbReference type="PROSITE" id="PS51257">
    <property type="entry name" value="PROKAR_LIPOPROTEIN"/>
    <property type="match status" value="1"/>
</dbReference>
<accession>A0A1N6CSU9</accession>
<keyword evidence="2" id="KW-1185">Reference proteome</keyword>
<reference evidence="2" key="1">
    <citation type="submission" date="2016-11" db="EMBL/GenBank/DDBJ databases">
        <authorList>
            <person name="Varghese N."/>
            <person name="Submissions S."/>
        </authorList>
    </citation>
    <scope>NUCLEOTIDE SEQUENCE [LARGE SCALE GENOMIC DNA]</scope>
    <source>
        <strain evidence="2">DSM 22363</strain>
    </source>
</reference>
<organism evidence="1 2">
    <name type="scientific">Parasphingorhabdus marina DSM 22363</name>
    <dbReference type="NCBI Taxonomy" id="1123272"/>
    <lineage>
        <taxon>Bacteria</taxon>
        <taxon>Pseudomonadati</taxon>
        <taxon>Pseudomonadota</taxon>
        <taxon>Alphaproteobacteria</taxon>
        <taxon>Sphingomonadales</taxon>
        <taxon>Sphingomonadaceae</taxon>
        <taxon>Parasphingorhabdus</taxon>
    </lineage>
</organism>
<dbReference type="AlphaFoldDB" id="A0A1N6CSU9"/>
<dbReference type="RefSeq" id="WP_074203927.1">
    <property type="nucleotide sequence ID" value="NZ_FSQW01000001.1"/>
</dbReference>
<evidence type="ECO:0008006" key="3">
    <source>
        <dbReference type="Google" id="ProtNLM"/>
    </source>
</evidence>
<name>A0A1N6CSU9_9SPHN</name>
<gene>
    <name evidence="1" type="ORF">SAMN02745824_0924</name>
</gene>
<dbReference type="Proteomes" id="UP000185192">
    <property type="component" value="Unassembled WGS sequence"/>
</dbReference>
<proteinExistence type="predicted"/>
<dbReference type="OrthoDB" id="7390084at2"/>
<evidence type="ECO:0000313" key="2">
    <source>
        <dbReference type="Proteomes" id="UP000185192"/>
    </source>
</evidence>
<protein>
    <recommendedName>
        <fullName evidence="3">Lipoprotein</fullName>
    </recommendedName>
</protein>
<dbReference type="EMBL" id="FSQW01000001">
    <property type="protein sequence ID" value="SIN61630.1"/>
    <property type="molecule type" value="Genomic_DNA"/>
</dbReference>
<sequence length="315" mass="34517">MKHFVRIIAAASAPLLLSGCFLLPGKFDANLKILDGDRYEFSYAGEIQITLPDEGKAKKPSSEPFDPDKLKCRDRVYKSNGEVDPTRPVYGNDYDQYADEVTDTGDAESESSSNRLYDVVARECTADEIADRKSQYDADQARKQKRYDEEAAMAGALFGGPIPGDEESLKAFAAQLGKYAGWEKVEHAGGNIFNVEFRETGTIGNYFSFPVLPDAQMQYPFFQLMRRNDGAIELLTPSIAGQGGLFNMMMMKEGGGKGAPEISEIDGTLTVETNGTVASNNSADGFVESGGMKVMQWKIGKNAESEDGPRVLIRF</sequence>